<sequence>MRLLPARSDHGDHRVAGQAPRSDRRRHRRGVAEQHLPVRHVSQDPQGDQERRRADAGRVVNPFVRIDAGSGLITVTVPVPDTGQGVRTAVAMMVAEELKVPVESLAIEQAEGDQETYGPQISANSNTMQRLHEPIRTAAATVWHLLVKAAAQRWRVSEDECRADNGFVEHGESRFSYQELAGEAAPLTPTDVVLTPQHEWRVLGNAAIKRVDQEAIVTGKLAYAIDQPADLVAVIARPPWIGATPTGFGATGVRDAEIVQLGNGIAVLARDACTAIKARENLRTTWAGGDPDADSDEWLADLEAALPEGKTPPGEYVEKIYVTPMLAHAPMEPPTATATVTGSEVTLWAPTQAPDRVRTLLEEDFETVRVIPTRAGGAFGRKFEVGFVLEAVQLARHTGKTVKVLWTRDDDMRHDSYRPLSVHRIRATVNDEGLPTWRDHAVSTWPLASALEVTSNPQIMQMMANKYLYDVEGEVHFAICAPPIRTGFWRSVYAGQSVYAEEMFLSELDMRHDQLERRLKLLTDPRVRNVLEAAAEAHDGEPRAVACHRDFGSVVAVIAGTRRDGRTKITAAVDVGPALHPSGVRQQVEGAIMDAVSTAQGARITVKQGKVVQKSFADHPWARIGDTPEINVVVVASEAPVGGLGELAYPAAAAALGFLSHGKQNSDLR</sequence>
<dbReference type="InterPro" id="IPR037165">
    <property type="entry name" value="AldOxase/xan_DH_Mopterin-bd_sf"/>
</dbReference>
<dbReference type="InterPro" id="IPR052516">
    <property type="entry name" value="N-heterocyclic_Hydroxylase"/>
</dbReference>
<dbReference type="Proteomes" id="UP001515943">
    <property type="component" value="Unassembled WGS sequence"/>
</dbReference>
<dbReference type="SUPFAM" id="SSF56003">
    <property type="entry name" value="Molybdenum cofactor-binding domain"/>
    <property type="match status" value="2"/>
</dbReference>
<dbReference type="Pfam" id="PF02738">
    <property type="entry name" value="MoCoBD_1"/>
    <property type="match status" value="1"/>
</dbReference>
<organism evidence="4 5">
    <name type="scientific">Lentzea indica</name>
    <dbReference type="NCBI Taxonomy" id="2604800"/>
    <lineage>
        <taxon>Bacteria</taxon>
        <taxon>Bacillati</taxon>
        <taxon>Actinomycetota</taxon>
        <taxon>Actinomycetes</taxon>
        <taxon>Pseudonocardiales</taxon>
        <taxon>Pseudonocardiaceae</taxon>
        <taxon>Lentzea</taxon>
    </lineage>
</organism>
<feature type="domain" description="Aldehyde oxidase/xanthine dehydrogenase second molybdopterin binding" evidence="3">
    <location>
        <begin position="64"/>
        <end position="185"/>
    </location>
</feature>
<feature type="domain" description="Aldehyde oxidase/xanthine dehydrogenase first molybdopterin binding" evidence="2">
    <location>
        <begin position="317"/>
        <end position="505"/>
    </location>
</feature>
<evidence type="ECO:0000259" key="2">
    <source>
        <dbReference type="Pfam" id="PF02738"/>
    </source>
</evidence>
<feature type="region of interest" description="Disordered" evidence="1">
    <location>
        <begin position="1"/>
        <end position="55"/>
    </location>
</feature>
<protein>
    <submittedName>
        <fullName evidence="4">Xanthine dehydrogenase family protein molybdopterin-binding subunit</fullName>
    </submittedName>
</protein>
<proteinExistence type="predicted"/>
<dbReference type="Gene3D" id="3.30.365.10">
    <property type="entry name" value="Aldehyde oxidase/xanthine dehydrogenase, molybdopterin binding domain"/>
    <property type="match status" value="4"/>
</dbReference>
<dbReference type="InterPro" id="IPR008274">
    <property type="entry name" value="AldOxase/xan_DH_MoCoBD1"/>
</dbReference>
<keyword evidence="5" id="KW-1185">Reference proteome</keyword>
<dbReference type="EMBL" id="VSRL01000018">
    <property type="protein sequence ID" value="NKE56703.1"/>
    <property type="molecule type" value="Genomic_DNA"/>
</dbReference>
<gene>
    <name evidence="4" type="ORF">FXN61_07595</name>
</gene>
<evidence type="ECO:0000313" key="4">
    <source>
        <dbReference type="EMBL" id="NKE56703.1"/>
    </source>
</evidence>
<evidence type="ECO:0000313" key="5">
    <source>
        <dbReference type="Proteomes" id="UP001515943"/>
    </source>
</evidence>
<evidence type="ECO:0000259" key="3">
    <source>
        <dbReference type="Pfam" id="PF20256"/>
    </source>
</evidence>
<name>A0ABX1FCL5_9PSEU</name>
<evidence type="ECO:0000256" key="1">
    <source>
        <dbReference type="SAM" id="MobiDB-lite"/>
    </source>
</evidence>
<dbReference type="InterPro" id="IPR046867">
    <property type="entry name" value="AldOxase/xan_DH_MoCoBD2"/>
</dbReference>
<dbReference type="PANTHER" id="PTHR47495">
    <property type="entry name" value="ALDEHYDE DEHYDROGENASE"/>
    <property type="match status" value="1"/>
</dbReference>
<reference evidence="4 5" key="1">
    <citation type="submission" date="2019-08" db="EMBL/GenBank/DDBJ databases">
        <title>Lentzea from Indian Himalayas.</title>
        <authorList>
            <person name="Mandal S."/>
            <person name="Mallick Gupta A."/>
            <person name="Maiti P.K."/>
            <person name="Sarkar J."/>
            <person name="Mandal S."/>
        </authorList>
    </citation>
    <scope>NUCLEOTIDE SEQUENCE [LARGE SCALE GENOMIC DNA]</scope>
    <source>
        <strain evidence="4 5">PSKA42</strain>
    </source>
</reference>
<dbReference type="PANTHER" id="PTHR47495:SF1">
    <property type="entry name" value="BLL3820 PROTEIN"/>
    <property type="match status" value="1"/>
</dbReference>
<dbReference type="Pfam" id="PF20256">
    <property type="entry name" value="MoCoBD_2"/>
    <property type="match status" value="1"/>
</dbReference>
<accession>A0ABX1FCL5</accession>
<comment type="caution">
    <text evidence="4">The sequence shown here is derived from an EMBL/GenBank/DDBJ whole genome shotgun (WGS) entry which is preliminary data.</text>
</comment>